<keyword evidence="1" id="KW-0472">Membrane</keyword>
<dbReference type="Pfam" id="PF24576">
    <property type="entry name" value="IR75A_N"/>
    <property type="match status" value="1"/>
</dbReference>
<dbReference type="Proteomes" id="UP000075920">
    <property type="component" value="Unassembled WGS sequence"/>
</dbReference>
<evidence type="ECO:0000259" key="3">
    <source>
        <dbReference type="Pfam" id="PF24576"/>
    </source>
</evidence>
<dbReference type="AlphaFoldDB" id="A0A182VQS7"/>
<keyword evidence="5" id="KW-1185">Reference proteome</keyword>
<sequence length="362" mass="41736">MYATIKYWMFSLLSFAPSLAWDGNERLVVDLVNWHHLRVVYVFHCFNHHHYEFVHLVHSVRKNCPQSMSFVNVASFSEEKFVTSLEPVHVRVGLMVDMHCQGVNSVLPILAERGYFNGERYRWFLFGLRAVEENRMILQQLNITASANTGSWSMAAGFTMWDNRSVYETQLNLFGMQLSGIKHEYGVALENVPEMVEFLNATEDKYLLTLVQTQQARTSTMYYDLKDGIPFILERGRNAFVCDANRAYQLIQHHFTDEQRCALQVVPLTDKLSTHLALRKDHPLKEQFRVTVQKIIATSMVQYERQRCYADKPRCAENEVKMPEVNLDQVSSVLVLLLGTIIGSIGVLLLEITVSKVLLGRH</sequence>
<dbReference type="VEuPathDB" id="VectorBase:AMIN000408"/>
<evidence type="ECO:0000256" key="1">
    <source>
        <dbReference type="SAM" id="Phobius"/>
    </source>
</evidence>
<evidence type="ECO:0000256" key="2">
    <source>
        <dbReference type="SAM" id="SignalP"/>
    </source>
</evidence>
<proteinExistence type="predicted"/>
<reference evidence="5" key="1">
    <citation type="submission" date="2013-03" db="EMBL/GenBank/DDBJ databases">
        <title>The Genome Sequence of Anopheles minimus MINIMUS1.</title>
        <authorList>
            <consortium name="The Broad Institute Genomics Platform"/>
            <person name="Neafsey D.E."/>
            <person name="Walton C."/>
            <person name="Walker B."/>
            <person name="Young S.K."/>
            <person name="Zeng Q."/>
            <person name="Gargeya S."/>
            <person name="Fitzgerald M."/>
            <person name="Haas B."/>
            <person name="Abouelleil A."/>
            <person name="Allen A.W."/>
            <person name="Alvarado L."/>
            <person name="Arachchi H.M."/>
            <person name="Berlin A.M."/>
            <person name="Chapman S.B."/>
            <person name="Gainer-Dewar J."/>
            <person name="Goldberg J."/>
            <person name="Griggs A."/>
            <person name="Gujja S."/>
            <person name="Hansen M."/>
            <person name="Howarth C."/>
            <person name="Imamovic A."/>
            <person name="Ireland A."/>
            <person name="Larimer J."/>
            <person name="McCowan C."/>
            <person name="Murphy C."/>
            <person name="Pearson M."/>
            <person name="Poon T.W."/>
            <person name="Priest M."/>
            <person name="Roberts A."/>
            <person name="Saif S."/>
            <person name="Shea T."/>
            <person name="Sisk P."/>
            <person name="Sykes S."/>
            <person name="Wortman J."/>
            <person name="Nusbaum C."/>
            <person name="Birren B."/>
        </authorList>
    </citation>
    <scope>NUCLEOTIDE SEQUENCE [LARGE SCALE GENOMIC DNA]</scope>
    <source>
        <strain evidence="5">MINIMUS1</strain>
    </source>
</reference>
<dbReference type="InterPro" id="IPR057074">
    <property type="entry name" value="IR75A_N"/>
</dbReference>
<dbReference type="STRING" id="112268.A0A182VQS7"/>
<dbReference type="EnsemblMetazoa" id="AMIN000408-RA">
    <property type="protein sequence ID" value="AMIN000408-PA"/>
    <property type="gene ID" value="AMIN000408"/>
</dbReference>
<evidence type="ECO:0000313" key="5">
    <source>
        <dbReference type="Proteomes" id="UP000075920"/>
    </source>
</evidence>
<protein>
    <recommendedName>
        <fullName evidence="3">Ionotropic receptor 75a N-terminal domain-containing protein</fullName>
    </recommendedName>
</protein>
<organism evidence="4 5">
    <name type="scientific">Anopheles minimus</name>
    <dbReference type="NCBI Taxonomy" id="112268"/>
    <lineage>
        <taxon>Eukaryota</taxon>
        <taxon>Metazoa</taxon>
        <taxon>Ecdysozoa</taxon>
        <taxon>Arthropoda</taxon>
        <taxon>Hexapoda</taxon>
        <taxon>Insecta</taxon>
        <taxon>Pterygota</taxon>
        <taxon>Neoptera</taxon>
        <taxon>Endopterygota</taxon>
        <taxon>Diptera</taxon>
        <taxon>Nematocera</taxon>
        <taxon>Culicoidea</taxon>
        <taxon>Culicidae</taxon>
        <taxon>Anophelinae</taxon>
        <taxon>Anopheles</taxon>
    </lineage>
</organism>
<keyword evidence="2" id="KW-0732">Signal</keyword>
<dbReference type="SUPFAM" id="SSF53850">
    <property type="entry name" value="Periplasmic binding protein-like II"/>
    <property type="match status" value="1"/>
</dbReference>
<name>A0A182VQS7_9DIPT</name>
<feature type="domain" description="Ionotropic receptor 75a N-terminal" evidence="3">
    <location>
        <begin position="26"/>
        <end position="146"/>
    </location>
</feature>
<keyword evidence="1" id="KW-0812">Transmembrane</keyword>
<accession>A0A182VQS7</accession>
<feature type="transmembrane region" description="Helical" evidence="1">
    <location>
        <begin position="333"/>
        <end position="359"/>
    </location>
</feature>
<reference evidence="4" key="2">
    <citation type="submission" date="2020-05" db="UniProtKB">
        <authorList>
            <consortium name="EnsemblMetazoa"/>
        </authorList>
    </citation>
    <scope>IDENTIFICATION</scope>
    <source>
        <strain evidence="4">MINIMUS1</strain>
    </source>
</reference>
<keyword evidence="1" id="KW-1133">Transmembrane helix</keyword>
<feature type="chain" id="PRO_5008140124" description="Ionotropic receptor 75a N-terminal domain-containing protein" evidence="2">
    <location>
        <begin position="21"/>
        <end position="362"/>
    </location>
</feature>
<feature type="signal peptide" evidence="2">
    <location>
        <begin position="1"/>
        <end position="20"/>
    </location>
</feature>
<evidence type="ECO:0000313" key="4">
    <source>
        <dbReference type="EnsemblMetazoa" id="AMIN000408-PA"/>
    </source>
</evidence>